<reference evidence="1" key="1">
    <citation type="submission" date="2022-07" db="EMBL/GenBank/DDBJ databases">
        <title>Alkalimarinus sp. nov., isolated from gut of a Alitta virens.</title>
        <authorList>
            <person name="Yang A.I."/>
            <person name="Shin N.-R."/>
        </authorList>
    </citation>
    <scope>NUCLEOTIDE SEQUENCE</scope>
    <source>
        <strain evidence="1">FA028</strain>
    </source>
</reference>
<evidence type="ECO:0000313" key="2">
    <source>
        <dbReference type="Proteomes" id="UP001164472"/>
    </source>
</evidence>
<dbReference type="KEGG" id="asem:NNL22_07225"/>
<keyword evidence="2" id="KW-1185">Reference proteome</keyword>
<protein>
    <submittedName>
        <fullName evidence="1">Uncharacterized protein</fullName>
    </submittedName>
</protein>
<dbReference type="RefSeq" id="WP_267267843.1">
    <property type="nucleotide sequence ID" value="NZ_CP101527.1"/>
</dbReference>
<name>A0A9E8KRH3_9ALTE</name>
<dbReference type="Proteomes" id="UP001164472">
    <property type="component" value="Chromosome"/>
</dbReference>
<organism evidence="1 2">
    <name type="scientific">Alkalimarinus sediminis</name>
    <dbReference type="NCBI Taxonomy" id="1632866"/>
    <lineage>
        <taxon>Bacteria</taxon>
        <taxon>Pseudomonadati</taxon>
        <taxon>Pseudomonadota</taxon>
        <taxon>Gammaproteobacteria</taxon>
        <taxon>Alteromonadales</taxon>
        <taxon>Alteromonadaceae</taxon>
        <taxon>Alkalimarinus</taxon>
    </lineage>
</organism>
<gene>
    <name evidence="1" type="ORF">NNL22_07225</name>
</gene>
<accession>A0A9E8KRH3</accession>
<evidence type="ECO:0000313" key="1">
    <source>
        <dbReference type="EMBL" id="UZW76370.1"/>
    </source>
</evidence>
<dbReference type="AlphaFoldDB" id="A0A9E8KRH3"/>
<sequence>MDRNEISYKELIAWSYDQYTDEGIDPFIEKISLTSDLQEVIELIANEYEVYSEPEAKFLLGEAADKYFCNKINLQQAINKYLFDIDDGLLKTEKSDLYLAEDYYGWHDTPDIEAEKIALPIFKKYRPFYASKASKFKA</sequence>
<proteinExistence type="predicted"/>
<dbReference type="EMBL" id="CP101527">
    <property type="protein sequence ID" value="UZW76370.1"/>
    <property type="molecule type" value="Genomic_DNA"/>
</dbReference>